<evidence type="ECO:0000259" key="1">
    <source>
        <dbReference type="PROSITE" id="PS51184"/>
    </source>
</evidence>
<evidence type="ECO:0000313" key="3">
    <source>
        <dbReference type="Proteomes" id="UP001323405"/>
    </source>
</evidence>
<accession>A0ABR0GF83</accession>
<dbReference type="PANTHER" id="PTHR12461:SF105">
    <property type="entry name" value="HYPOXIA-INDUCIBLE FACTOR 1-ALPHA INHIBITOR"/>
    <property type="match status" value="1"/>
</dbReference>
<dbReference type="GeneID" id="87909758"/>
<dbReference type="InterPro" id="IPR041667">
    <property type="entry name" value="Cupin_8"/>
</dbReference>
<proteinExistence type="predicted"/>
<dbReference type="Pfam" id="PF13621">
    <property type="entry name" value="Cupin_8"/>
    <property type="match status" value="1"/>
</dbReference>
<gene>
    <name evidence="2" type="ORF">QC762_403910</name>
</gene>
<dbReference type="Proteomes" id="UP001323405">
    <property type="component" value="Unassembled WGS sequence"/>
</dbReference>
<organism evidence="2 3">
    <name type="scientific">Podospora pseudocomata</name>
    <dbReference type="NCBI Taxonomy" id="2093779"/>
    <lineage>
        <taxon>Eukaryota</taxon>
        <taxon>Fungi</taxon>
        <taxon>Dikarya</taxon>
        <taxon>Ascomycota</taxon>
        <taxon>Pezizomycotina</taxon>
        <taxon>Sordariomycetes</taxon>
        <taxon>Sordariomycetidae</taxon>
        <taxon>Sordariales</taxon>
        <taxon>Podosporaceae</taxon>
        <taxon>Podospora</taxon>
    </lineage>
</organism>
<dbReference type="RefSeq" id="XP_062743392.1">
    <property type="nucleotide sequence ID" value="XM_062889851.1"/>
</dbReference>
<dbReference type="Gene3D" id="2.60.120.650">
    <property type="entry name" value="Cupin"/>
    <property type="match status" value="1"/>
</dbReference>
<feature type="domain" description="JmjC" evidence="1">
    <location>
        <begin position="210"/>
        <end position="360"/>
    </location>
</feature>
<evidence type="ECO:0000313" key="2">
    <source>
        <dbReference type="EMBL" id="KAK4654417.1"/>
    </source>
</evidence>
<reference evidence="2 3" key="1">
    <citation type="journal article" date="2023" name="bioRxiv">
        <title>High-quality genome assemblies of four members of thePodospora anserinaspecies complex.</title>
        <authorList>
            <person name="Ament-Velasquez S.L."/>
            <person name="Vogan A.A."/>
            <person name="Wallerman O."/>
            <person name="Hartmann F."/>
            <person name="Gautier V."/>
            <person name="Silar P."/>
            <person name="Giraud T."/>
            <person name="Johannesson H."/>
        </authorList>
    </citation>
    <scope>NUCLEOTIDE SEQUENCE [LARGE SCALE GENOMIC DNA]</scope>
    <source>
        <strain evidence="2 3">CBS 415.72m</strain>
    </source>
</reference>
<dbReference type="InterPro" id="IPR003347">
    <property type="entry name" value="JmjC_dom"/>
</dbReference>
<name>A0ABR0GF83_9PEZI</name>
<dbReference type="SUPFAM" id="SSF51197">
    <property type="entry name" value="Clavaminate synthase-like"/>
    <property type="match status" value="1"/>
</dbReference>
<dbReference type="PANTHER" id="PTHR12461">
    <property type="entry name" value="HYPOXIA-INDUCIBLE FACTOR 1 ALPHA INHIBITOR-RELATED"/>
    <property type="match status" value="1"/>
</dbReference>
<protein>
    <recommendedName>
        <fullName evidence="1">JmjC domain-containing protein</fullName>
    </recommendedName>
</protein>
<comment type="caution">
    <text evidence="2">The sequence shown here is derived from an EMBL/GenBank/DDBJ whole genome shotgun (WGS) entry which is preliminary data.</text>
</comment>
<keyword evidence="3" id="KW-1185">Reference proteome</keyword>
<sequence length="360" mass="41102">MKTKSALHSQPLTMRCTLHQIPRLPFTRSCRTSFLPASSRSLCAARQIQGPIGVEEFRKQAMEKNEPLLIKGQQEASQAMTKWFEFHPVPRTINKTAVALSEHFTHPFDVKMAPYELTVPTWRPRGFDGDNVDRFISWMAKTQTGWPHLWLSSYLHDIKQQLGDEYDEHHRFLRFEAPISLMSAALRYNAVKVSFQRVTQLYIAQAPISDLPATLQDDVATPEIVLKAGKGDVYGSSIWLGLEPTYTPWHCDPNPNYFCQIYGGKVIRLLPPGLGKSLFRKVQAELGQTGSSTIRGDEMMQGEERTLLTKKVWTEEAPEEMMEVDVSQGDSLFIPKGWWHSVKSVDYKGDLNGSVNWWFR</sequence>
<dbReference type="EMBL" id="JAFFHA010000006">
    <property type="protein sequence ID" value="KAK4654417.1"/>
    <property type="molecule type" value="Genomic_DNA"/>
</dbReference>
<dbReference type="PROSITE" id="PS51184">
    <property type="entry name" value="JMJC"/>
    <property type="match status" value="1"/>
</dbReference>